<dbReference type="InterPro" id="IPR018958">
    <property type="entry name" value="Knr4/Smi1-like_dom"/>
</dbReference>
<dbReference type="Gene3D" id="3.40.1580.10">
    <property type="entry name" value="SMI1/KNR4-like"/>
    <property type="match status" value="1"/>
</dbReference>
<keyword evidence="3" id="KW-1185">Reference proteome</keyword>
<evidence type="ECO:0000259" key="1">
    <source>
        <dbReference type="SMART" id="SM00860"/>
    </source>
</evidence>
<dbReference type="RefSeq" id="WP_202199576.1">
    <property type="nucleotide sequence ID" value="NZ_BAAATO010000010.1"/>
</dbReference>
<gene>
    <name evidence="2" type="ORF">Sspor_31200</name>
</gene>
<dbReference type="EMBL" id="BNED01000005">
    <property type="protein sequence ID" value="GHI77559.1"/>
    <property type="molecule type" value="Genomic_DNA"/>
</dbReference>
<dbReference type="Pfam" id="PF09346">
    <property type="entry name" value="SMI1_KNR4"/>
    <property type="match status" value="1"/>
</dbReference>
<organism evidence="2 3">
    <name type="scientific">Streptomyces spororaveus</name>
    <dbReference type="NCBI Taxonomy" id="284039"/>
    <lineage>
        <taxon>Bacteria</taxon>
        <taxon>Bacillati</taxon>
        <taxon>Actinomycetota</taxon>
        <taxon>Actinomycetes</taxon>
        <taxon>Kitasatosporales</taxon>
        <taxon>Streptomycetaceae</taxon>
        <taxon>Streptomyces</taxon>
    </lineage>
</organism>
<evidence type="ECO:0000313" key="2">
    <source>
        <dbReference type="EMBL" id="GHI77559.1"/>
    </source>
</evidence>
<comment type="caution">
    <text evidence="2">The sequence shown here is derived from an EMBL/GenBank/DDBJ whole genome shotgun (WGS) entry which is preliminary data.</text>
</comment>
<accession>A0ABQ3TAX4</accession>
<evidence type="ECO:0000313" key="3">
    <source>
        <dbReference type="Proteomes" id="UP000608522"/>
    </source>
</evidence>
<feature type="domain" description="Knr4/Smi1-like" evidence="1">
    <location>
        <begin position="25"/>
        <end position="172"/>
    </location>
</feature>
<sequence length="172" mass="19722">MSDWDAEAVRARLRAKTFRYELRPPLPEAEVRAFEAEHGIRLPEEYRTFVTTVGDGPAGPEHGLMPLITPRPEADDDWAVDDEWRDDRRPGRLAAPCPIRKPRPFDDSRRFDEAEGLTLGTLMLAEQGCGTYARLILNGPLAGQVWHLEQDFGCHTPESTDFRTWYTDWLEQ</sequence>
<reference evidence="3" key="1">
    <citation type="submission" date="2023-07" db="EMBL/GenBank/DDBJ databases">
        <title>Whole genome shotgun sequence of Streptomyces spororaveus NBRC 15456.</title>
        <authorList>
            <person name="Komaki H."/>
            <person name="Tamura T."/>
        </authorList>
    </citation>
    <scope>NUCLEOTIDE SEQUENCE [LARGE SCALE GENOMIC DNA]</scope>
    <source>
        <strain evidence="3">NBRC 15456</strain>
    </source>
</reference>
<protein>
    <recommendedName>
        <fullName evidence="1">Knr4/Smi1-like domain-containing protein</fullName>
    </recommendedName>
</protein>
<dbReference type="SMART" id="SM00860">
    <property type="entry name" value="SMI1_KNR4"/>
    <property type="match status" value="1"/>
</dbReference>
<dbReference type="Proteomes" id="UP000608522">
    <property type="component" value="Unassembled WGS sequence"/>
</dbReference>
<dbReference type="SUPFAM" id="SSF160631">
    <property type="entry name" value="SMI1/KNR4-like"/>
    <property type="match status" value="1"/>
</dbReference>
<dbReference type="InterPro" id="IPR037883">
    <property type="entry name" value="Knr4/Smi1-like_sf"/>
</dbReference>
<proteinExistence type="predicted"/>
<name>A0ABQ3TAX4_9ACTN</name>